<sequence length="484" mass="52214">MLSSPSRTSTKGHNDFCTSSERAPGLTGGALSVLAKTTVSALPAAPPTAASDSRPGCSETSSSSVGDNDEPLSSWTSNYTPETLRTQHRVLSLTGDKMSTESPESSSSRPGAWHMRRNKNNADQHPENQHSATAERTPTQLRLSSTPATASTSLSVDFRISGAPSPRSSRFSFFNIHGFKGLTTATVSVPSNDELINLNIDAALSSAGTIQTEEPSSPAAFNNLHTNAANLLRKFQSAYQDKAIACQELRAERDLQQDEKLELETRVTCLKIQLDDMAQKAAEAEVVMQALMQELNQEKKLRLQERAARESLVLSSGISTISEDLGAEDDQRRNHHRRSASTMKSDDAGFDTDEESIDQISLFSRSRSPPLVASPLDGLSTHSGLIASASHVSQAPRSNMLEPPRSSRQSQPQQISTFQKLMKGISGDATKKESTCQNCQGQDASMAWDTAGLLRDENRGLKQRVSDLEAAIEGALDAVMGVQL</sequence>
<feature type="compositionally biased region" description="Polar residues" evidence="2">
    <location>
        <begin position="129"/>
        <end position="142"/>
    </location>
</feature>
<feature type="coiled-coil region" evidence="1">
    <location>
        <begin position="451"/>
        <end position="478"/>
    </location>
</feature>
<evidence type="ECO:0000313" key="4">
    <source>
        <dbReference type="Proteomes" id="UP000811619"/>
    </source>
</evidence>
<organism evidence="3 4">
    <name type="scientific">Claviceps africana</name>
    <dbReference type="NCBI Taxonomy" id="83212"/>
    <lineage>
        <taxon>Eukaryota</taxon>
        <taxon>Fungi</taxon>
        <taxon>Dikarya</taxon>
        <taxon>Ascomycota</taxon>
        <taxon>Pezizomycotina</taxon>
        <taxon>Sordariomycetes</taxon>
        <taxon>Hypocreomycetidae</taxon>
        <taxon>Hypocreales</taxon>
        <taxon>Clavicipitaceae</taxon>
        <taxon>Claviceps</taxon>
    </lineage>
</organism>
<feature type="compositionally biased region" description="Polar residues" evidence="2">
    <location>
        <begin position="58"/>
        <end position="84"/>
    </location>
</feature>
<dbReference type="AlphaFoldDB" id="A0A8K0NKE6"/>
<feature type="region of interest" description="Disordered" evidence="2">
    <location>
        <begin position="1"/>
        <end position="29"/>
    </location>
</feature>
<dbReference type="OrthoDB" id="5377009at2759"/>
<reference evidence="3" key="1">
    <citation type="journal article" date="2020" name="bioRxiv">
        <title>Whole genome comparisons of ergot fungi reveals the divergence and evolution of species within the genus Claviceps are the result of varying mechanisms driving genome evolution and host range expansion.</title>
        <authorList>
            <person name="Wyka S.A."/>
            <person name="Mondo S.J."/>
            <person name="Liu M."/>
            <person name="Dettman J."/>
            <person name="Nalam V."/>
            <person name="Broders K.D."/>
        </authorList>
    </citation>
    <scope>NUCLEOTIDE SEQUENCE</scope>
    <source>
        <strain evidence="3">CCC 489</strain>
    </source>
</reference>
<evidence type="ECO:0000313" key="3">
    <source>
        <dbReference type="EMBL" id="KAG5923376.1"/>
    </source>
</evidence>
<feature type="compositionally biased region" description="Polar residues" evidence="2">
    <location>
        <begin position="1"/>
        <end position="21"/>
    </location>
</feature>
<feature type="region of interest" description="Disordered" evidence="2">
    <location>
        <begin position="42"/>
        <end position="148"/>
    </location>
</feature>
<feature type="compositionally biased region" description="Low complexity" evidence="2">
    <location>
        <begin position="403"/>
        <end position="414"/>
    </location>
</feature>
<name>A0A8K0NKE6_9HYPO</name>
<evidence type="ECO:0000256" key="2">
    <source>
        <dbReference type="SAM" id="MobiDB-lite"/>
    </source>
</evidence>
<comment type="caution">
    <text evidence="3">The sequence shown here is derived from an EMBL/GenBank/DDBJ whole genome shotgun (WGS) entry which is preliminary data.</text>
</comment>
<feature type="coiled-coil region" evidence="1">
    <location>
        <begin position="246"/>
        <end position="301"/>
    </location>
</feature>
<dbReference type="Proteomes" id="UP000811619">
    <property type="component" value="Unassembled WGS sequence"/>
</dbReference>
<dbReference type="EMBL" id="SRPY01000453">
    <property type="protein sequence ID" value="KAG5923376.1"/>
    <property type="molecule type" value="Genomic_DNA"/>
</dbReference>
<gene>
    <name evidence="3" type="ORF">E4U42_004981</name>
</gene>
<keyword evidence="4" id="KW-1185">Reference proteome</keyword>
<keyword evidence="1" id="KW-0175">Coiled coil</keyword>
<protein>
    <submittedName>
        <fullName evidence="3">Uncharacterized protein</fullName>
    </submittedName>
</protein>
<feature type="compositionally biased region" description="Low complexity" evidence="2">
    <location>
        <begin position="42"/>
        <end position="53"/>
    </location>
</feature>
<accession>A0A8K0NKE6</accession>
<feature type="region of interest" description="Disordered" evidence="2">
    <location>
        <begin position="324"/>
        <end position="353"/>
    </location>
</feature>
<proteinExistence type="predicted"/>
<feature type="region of interest" description="Disordered" evidence="2">
    <location>
        <begin position="391"/>
        <end position="414"/>
    </location>
</feature>
<evidence type="ECO:0000256" key="1">
    <source>
        <dbReference type="SAM" id="Coils"/>
    </source>
</evidence>